<evidence type="ECO:0000256" key="1">
    <source>
        <dbReference type="ARBA" id="ARBA00022729"/>
    </source>
</evidence>
<dbReference type="Pfam" id="PF07554">
    <property type="entry name" value="FIVAR"/>
    <property type="match status" value="5"/>
</dbReference>
<protein>
    <submittedName>
        <fullName evidence="5">S-layer homology domain-containing protein</fullName>
    </submittedName>
</protein>
<dbReference type="InterPro" id="IPR058515">
    <property type="entry name" value="DUF8202"/>
</dbReference>
<dbReference type="PANTHER" id="PTHR43308:SF5">
    <property type="entry name" value="S-LAYER PROTEIN _ PEPTIDOGLYCAN ENDO-BETA-N-ACETYLGLUCOSAMINIDASE"/>
    <property type="match status" value="1"/>
</dbReference>
<dbReference type="InterPro" id="IPR001119">
    <property type="entry name" value="SLH_dom"/>
</dbReference>
<evidence type="ECO:0000256" key="3">
    <source>
        <dbReference type="SAM" id="SignalP"/>
    </source>
</evidence>
<organism evidence="5 6">
    <name type="scientific">Lysinibacillus irui</name>
    <dbReference type="NCBI Taxonomy" id="2998077"/>
    <lineage>
        <taxon>Bacteria</taxon>
        <taxon>Bacillati</taxon>
        <taxon>Bacillota</taxon>
        <taxon>Bacilli</taxon>
        <taxon>Bacillales</taxon>
        <taxon>Bacillaceae</taxon>
        <taxon>Lysinibacillus</taxon>
    </lineage>
</organism>
<feature type="domain" description="SLH" evidence="4">
    <location>
        <begin position="1241"/>
        <end position="1302"/>
    </location>
</feature>
<feature type="chain" id="PRO_5047534564" evidence="3">
    <location>
        <begin position="28"/>
        <end position="1463"/>
    </location>
</feature>
<evidence type="ECO:0000313" key="5">
    <source>
        <dbReference type="EMBL" id="MEA0975804.1"/>
    </source>
</evidence>
<dbReference type="EMBL" id="JAXUIA010000003">
    <property type="protein sequence ID" value="MEA0975804.1"/>
    <property type="molecule type" value="Genomic_DNA"/>
</dbReference>
<dbReference type="Pfam" id="PF12733">
    <property type="entry name" value="Cadherin-like"/>
    <property type="match status" value="1"/>
</dbReference>
<reference evidence="5 6" key="1">
    <citation type="submission" date="2023-12" db="EMBL/GenBank/DDBJ databases">
        <title>Genome comparison identifies genes involved in endophytic behavior of Lysinibacillus irui and provides insights into its role as a plant-growth promoting bacterium.</title>
        <authorList>
            <person name="Hilario S."/>
            <person name="Matos I."/>
            <person name="Goncalves M.F.M."/>
            <person name="Pardo C.A."/>
            <person name="Santos M.J."/>
        </authorList>
    </citation>
    <scope>NUCLEOTIDE SEQUENCE [LARGE SCALE GENOMIC DNA]</scope>
    <source>
        <strain evidence="5 6">B3</strain>
    </source>
</reference>
<evidence type="ECO:0000313" key="6">
    <source>
        <dbReference type="Proteomes" id="UP001289615"/>
    </source>
</evidence>
<dbReference type="PROSITE" id="PS51272">
    <property type="entry name" value="SLH"/>
    <property type="match status" value="3"/>
</dbReference>
<dbReference type="InterPro" id="IPR051465">
    <property type="entry name" value="Cell_Envelope_Struct_Comp"/>
</dbReference>
<dbReference type="Pfam" id="PF00395">
    <property type="entry name" value="SLH"/>
    <property type="match status" value="3"/>
</dbReference>
<evidence type="ECO:0000256" key="2">
    <source>
        <dbReference type="SAM" id="MobiDB-lite"/>
    </source>
</evidence>
<dbReference type="Proteomes" id="UP001289615">
    <property type="component" value="Unassembled WGS sequence"/>
</dbReference>
<comment type="caution">
    <text evidence="5">The sequence shown here is derived from an EMBL/GenBank/DDBJ whole genome shotgun (WGS) entry which is preliminary data.</text>
</comment>
<name>A0ABU5NIE4_9BACI</name>
<dbReference type="Gene3D" id="1.20.1270.70">
    <property type="entry name" value="Designed single chain three-helix bundle"/>
    <property type="match status" value="5"/>
</dbReference>
<dbReference type="RefSeq" id="WP_322612051.1">
    <property type="nucleotide sequence ID" value="NZ_JAXLNX010000021.1"/>
</dbReference>
<feature type="domain" description="SLH" evidence="4">
    <location>
        <begin position="1303"/>
        <end position="1362"/>
    </location>
</feature>
<dbReference type="Pfam" id="PF26628">
    <property type="entry name" value="DUF8202"/>
    <property type="match status" value="1"/>
</dbReference>
<keyword evidence="6" id="KW-1185">Reference proteome</keyword>
<feature type="region of interest" description="Disordered" evidence="2">
    <location>
        <begin position="998"/>
        <end position="1019"/>
    </location>
</feature>
<accession>A0ABU5NIE4</accession>
<dbReference type="PANTHER" id="PTHR43308">
    <property type="entry name" value="OUTER MEMBRANE PROTEIN ALPHA-RELATED"/>
    <property type="match status" value="1"/>
</dbReference>
<evidence type="ECO:0000259" key="4">
    <source>
        <dbReference type="PROSITE" id="PS51272"/>
    </source>
</evidence>
<feature type="signal peptide" evidence="3">
    <location>
        <begin position="1"/>
        <end position="27"/>
    </location>
</feature>
<keyword evidence="1 3" id="KW-0732">Signal</keyword>
<dbReference type="InterPro" id="IPR025883">
    <property type="entry name" value="Cadherin-like_domain"/>
</dbReference>
<sequence length="1463" mass="158870">MTRKKRWLRSLSAVLSLSLITSSVSFLGIQEKAQAEDSGDPVVTMGSPGGVNSGLISWVDVEKSAGIKEGEIQIPSLTDLATEGNWSVVGTVQNDKVANALNFNGGIHISSGKGYYSRSGADFDTKSSARDIFSVQKSDNYSGFPWEWGGSYTASSQYGLNNGQQIRTYFGSKKHRDVSIGKHDLKNGSLMNIWSATNDWGLSLNGKILSNDSTNETNFTSPITSSNSYYFGAGHNSRFNGIINETIVYNRKLEDNERKKVNSYLALKYGITLKDDGSLIDYIASDGSTMWKAINNTDYGNHITGIGRDDNGALYQKQSKSQVNGANITISLGNEIQATNAENLNTITNDKSFFMFSDNGQDATFATPLSKEAEQLQHTKRIYKIEKTNWSDTDITLQIEKVVSATDWPLYLVISADDQFDTSDSFHQLTDGKVTLDSSKFTNGAYFTIAAPVPTIESASLEHAQAGGNQITLTFDKDIKLTSGEGFTITVSGNTITNAIFTVDPADAKKLIITLPADTVVTGNEVKIDYNTTQGSLKGTSGVSVSNFEVQIVNKELLQAKINEAEGLTASDYTAETWAAYQEQLTAAQNVLNDPNATQEEVNQALADLTIAQEALQKVTGVNKELLQSKVDEATGLLETDYTPETWANYQSKLTAAQNVLDDPDATQEEVDQALADLTIAYKALEKVSGVNKAPLQAKVEEAGGLTASDYTPETWAAYQEQLAAAQNVLDDPNATQEEVNQALADLTVAQEALQKVTGVNKEPLQSKVDEATGLLETDYTPETWANYQSKLTAAQHVLDDPDATQEELDQALANLTVAQEALQKITGVNKEPLQSKVDEATGLTETDYTPETWANYQSKLTAAQNVLHDPKATQEEVNQALADLTVAQKALKPVVITAGLGSLVPSQGALNPSFSSEVTDYTMNVDYATSQLSFLATPIIPGASVTTTVNGQLGTLEQIPLQVGENIIVITVADGNGNVKHYTIKVYREAYTGGGNSGGGGTWTPDPTPPVTPTPSETKTKIQVELEIDGDNPLEKTTVEIERTKHANGDVTDFVNLTPAQALEAVEKAKQIGNSIARIVIPDVKDEVDQVTVEVPKQSLQTLRDNGLSLEISTENGHIAIPHSSMEGIDDNFYFRLVPVKKESERQAIEERAKAEQVVRETLESDDVHVVARPMTIETNMPSRPVQVTLPLKGVNVPTVAAERQAFLDQLAVFIEHSDGEKKVVFPEVVTMAKGELGLRFTVEKFSTLTIIQFEKPEVSEHEAYIKGFPNGTFGPDKNVTRAQIAIMMARILGYTEGQAVHKAPFKDVAKDHSAAGAIAFVKEQGIMNGDQYGNFHANANITRAEMAAVVANYKQLSVEEGAAITFKDTKGHWAQWIIEANRASGIINGLEDGSFAPNAALTRAQAVVIMNRMFERGPLHGVTEPSFLDVKATHWAFKEIEEAANSHKYFIDEEGKEQLSK</sequence>
<feature type="domain" description="SLH" evidence="4">
    <location>
        <begin position="1363"/>
        <end position="1426"/>
    </location>
</feature>
<proteinExistence type="predicted"/>
<gene>
    <name evidence="5" type="ORF">U6C28_05785</name>
</gene>